<dbReference type="Proteomes" id="UP001190700">
    <property type="component" value="Unassembled WGS sequence"/>
</dbReference>
<proteinExistence type="predicted"/>
<reference evidence="1 2" key="1">
    <citation type="journal article" date="2015" name="Genome Biol. Evol.">
        <title>Comparative Genomics of a Bacterivorous Green Alga Reveals Evolutionary Causalities and Consequences of Phago-Mixotrophic Mode of Nutrition.</title>
        <authorList>
            <person name="Burns J.A."/>
            <person name="Paasch A."/>
            <person name="Narechania A."/>
            <person name="Kim E."/>
        </authorList>
    </citation>
    <scope>NUCLEOTIDE SEQUENCE [LARGE SCALE GENOMIC DNA]</scope>
    <source>
        <strain evidence="1 2">PLY_AMNH</strain>
    </source>
</reference>
<dbReference type="InterPro" id="IPR029063">
    <property type="entry name" value="SAM-dependent_MTases_sf"/>
</dbReference>
<organism evidence="1 2">
    <name type="scientific">Cymbomonas tetramitiformis</name>
    <dbReference type="NCBI Taxonomy" id="36881"/>
    <lineage>
        <taxon>Eukaryota</taxon>
        <taxon>Viridiplantae</taxon>
        <taxon>Chlorophyta</taxon>
        <taxon>Pyramimonadophyceae</taxon>
        <taxon>Pyramimonadales</taxon>
        <taxon>Pyramimonadaceae</taxon>
        <taxon>Cymbomonas</taxon>
    </lineage>
</organism>
<name>A0AAE0LIU2_9CHLO</name>
<sequence>MRSSPFLSFKQFVSTEHRNYIASGVRLVRAVHLRRPQVGLLDTGCLQRVARRSNLVAPIAATSEGVEPFVEFVMGSARVTTVAHRMWERIVQPGDTVVDGTCGNGSDTVALAKAAMSPDGKYGRVVGFDIQSEAIASTQSALETALTPAQMQRVELIHGCHSAISDYVGPLEARLICFNLGYLPGGDHSLITQPQTSLDAVKASMEVLMPDGLISIVAYTRHEGGQEEYDNICDLAETLSPKVWTVTTQGVMNRRKSPIMIHLHKKPLARSRQATAMYREG</sequence>
<dbReference type="InterPro" id="IPR010719">
    <property type="entry name" value="MnmM_MeTrfase"/>
</dbReference>
<accession>A0AAE0LIU2</accession>
<dbReference type="EMBL" id="LGRX02001277">
    <property type="protein sequence ID" value="KAK3286415.1"/>
    <property type="molecule type" value="Genomic_DNA"/>
</dbReference>
<evidence type="ECO:0000313" key="2">
    <source>
        <dbReference type="Proteomes" id="UP001190700"/>
    </source>
</evidence>
<keyword evidence="2" id="KW-1185">Reference proteome</keyword>
<dbReference type="PANTHER" id="PTHR35276">
    <property type="entry name" value="S-ADENOSYL-L-METHIONINE-DEPENDENT METHYLTRANSFERASES SUPERFAMILY PROTEIN"/>
    <property type="match status" value="1"/>
</dbReference>
<comment type="caution">
    <text evidence="1">The sequence shown here is derived from an EMBL/GenBank/DDBJ whole genome shotgun (WGS) entry which is preliminary data.</text>
</comment>
<evidence type="ECO:0000313" key="1">
    <source>
        <dbReference type="EMBL" id="KAK3286415.1"/>
    </source>
</evidence>
<dbReference type="Pfam" id="PF06962">
    <property type="entry name" value="rRNA_methylase"/>
    <property type="match status" value="1"/>
</dbReference>
<dbReference type="SUPFAM" id="SSF53335">
    <property type="entry name" value="S-adenosyl-L-methionine-dependent methyltransferases"/>
    <property type="match status" value="1"/>
</dbReference>
<gene>
    <name evidence="1" type="ORF">CYMTET_6031</name>
</gene>
<dbReference type="PANTHER" id="PTHR35276:SF1">
    <property type="entry name" value="TRNA (MNM(5)S(2)U34)-METHYLTRANSFERASE, CHLOROPLASTIC"/>
    <property type="match status" value="1"/>
</dbReference>
<evidence type="ECO:0008006" key="3">
    <source>
        <dbReference type="Google" id="ProtNLM"/>
    </source>
</evidence>
<protein>
    <recommendedName>
        <fullName evidence="3">rRNA methylase</fullName>
    </recommendedName>
</protein>
<dbReference type="Gene3D" id="3.40.50.150">
    <property type="entry name" value="Vaccinia Virus protein VP39"/>
    <property type="match status" value="1"/>
</dbReference>
<dbReference type="AlphaFoldDB" id="A0AAE0LIU2"/>